<protein>
    <submittedName>
        <fullName evidence="1">Uncharacterized protein</fullName>
    </submittedName>
</protein>
<gene>
    <name evidence="1" type="ORF">QFC20_001720</name>
</gene>
<sequence>MVQTPSPPSGLPESQGSPQLGRCGDHPTLSAGSARSSRLAVDESRTLERNPWRRADARSTHESEVAPGDSTLRQAGPGYGQGFMLPATMQLFIKGMDLRPLVRTRHLSRHWLEFVSPDSRTKTTGEELKGHLDAPMRTLPDCFMEVIREHYRNAIVERIGGKPLDEILQPIGVNYNGIPTLSGTRRLPPPESRPDSQTDEPIASTASLSCESMVASARETGGLATGPSLPLAGHHFSHSVSLPATSQLFIKGMDLNSLVKQSKLSRHWLEVVPPANRMTNTWQELGLRDLDAPIRTPPLRFMKLILEHYRNAILKRIGLNPLNEVLSDKLASKGTSLSSRNLYSTKRPIPDKRDLEAFLKPYFDRAGTFSVEISKEKVWEHGQWVWKMRSTTVDCNESEH</sequence>
<evidence type="ECO:0000313" key="1">
    <source>
        <dbReference type="EMBL" id="KAJ9114204.1"/>
    </source>
</evidence>
<dbReference type="Proteomes" id="UP001230649">
    <property type="component" value="Unassembled WGS sequence"/>
</dbReference>
<evidence type="ECO:0000313" key="2">
    <source>
        <dbReference type="Proteomes" id="UP001230649"/>
    </source>
</evidence>
<keyword evidence="2" id="KW-1185">Reference proteome</keyword>
<name>A0ACC2WR22_9TREE</name>
<organism evidence="1 2">
    <name type="scientific">Naganishia adeliensis</name>
    <dbReference type="NCBI Taxonomy" id="92952"/>
    <lineage>
        <taxon>Eukaryota</taxon>
        <taxon>Fungi</taxon>
        <taxon>Dikarya</taxon>
        <taxon>Basidiomycota</taxon>
        <taxon>Agaricomycotina</taxon>
        <taxon>Tremellomycetes</taxon>
        <taxon>Filobasidiales</taxon>
        <taxon>Filobasidiaceae</taxon>
        <taxon>Naganishia</taxon>
    </lineage>
</organism>
<dbReference type="EMBL" id="JASBWS010000010">
    <property type="protein sequence ID" value="KAJ9114204.1"/>
    <property type="molecule type" value="Genomic_DNA"/>
</dbReference>
<accession>A0ACC2WR22</accession>
<reference evidence="1" key="1">
    <citation type="submission" date="2023-04" db="EMBL/GenBank/DDBJ databases">
        <title>Draft Genome sequencing of Naganishia species isolated from polar environments using Oxford Nanopore Technology.</title>
        <authorList>
            <person name="Leo P."/>
            <person name="Venkateswaran K."/>
        </authorList>
    </citation>
    <scope>NUCLEOTIDE SEQUENCE</scope>
    <source>
        <strain evidence="1">MNA-CCFEE 5262</strain>
    </source>
</reference>
<proteinExistence type="predicted"/>
<comment type="caution">
    <text evidence="1">The sequence shown here is derived from an EMBL/GenBank/DDBJ whole genome shotgun (WGS) entry which is preliminary data.</text>
</comment>